<dbReference type="RefSeq" id="WP_012594416.1">
    <property type="nucleotide sequence ID" value="NC_011726.1"/>
</dbReference>
<dbReference type="Pfam" id="PF09366">
    <property type="entry name" value="DUF1997"/>
    <property type="match status" value="1"/>
</dbReference>
<evidence type="ECO:0000313" key="2">
    <source>
        <dbReference type="Proteomes" id="UP000008204"/>
    </source>
</evidence>
<dbReference type="PANTHER" id="PTHR34133:SF8">
    <property type="entry name" value="OS07G0633000 PROTEIN"/>
    <property type="match status" value="1"/>
</dbReference>
<dbReference type="AlphaFoldDB" id="B7K100"/>
<dbReference type="eggNOG" id="ENOG502ZBKN">
    <property type="taxonomic scope" value="Bacteria"/>
</dbReference>
<protein>
    <recommendedName>
        <fullName evidence="3">DUF1997 domain-containing protein</fullName>
    </recommendedName>
</protein>
<dbReference type="STRING" id="41431.PCC8801_1066"/>
<evidence type="ECO:0000313" key="1">
    <source>
        <dbReference type="EMBL" id="ACK65141.1"/>
    </source>
</evidence>
<accession>B7K100</accession>
<dbReference type="OrthoDB" id="510717at2"/>
<proteinExistence type="predicted"/>
<sequence length="198" mass="22914">MDVCFKATESLLITVEESSVPIHHYLRQPQRLVNAIADPKLMEELSDCLFRLKMRPLNFMNLYHLQPTVILNVWSDSQGQVYLRSQDCEIRGIDYINQRFSFNLKGKLIPNHRQGKTHLEGKANLEITVALPPALWLTPKPLLELTGNSILKSVLVRIKQRLMSQLLQDYHEWCSQYSLEEKLRQNPLNSSVNSSWAS</sequence>
<evidence type="ECO:0008006" key="3">
    <source>
        <dbReference type="Google" id="ProtNLM"/>
    </source>
</evidence>
<organism evidence="1 2">
    <name type="scientific">Rippkaea orientalis (strain PCC 8801 / RF-1)</name>
    <name type="common">Cyanothece sp. (strain PCC 8801)</name>
    <dbReference type="NCBI Taxonomy" id="41431"/>
    <lineage>
        <taxon>Bacteria</taxon>
        <taxon>Bacillati</taxon>
        <taxon>Cyanobacteriota</taxon>
        <taxon>Cyanophyceae</taxon>
        <taxon>Oscillatoriophycideae</taxon>
        <taxon>Chroococcales</taxon>
        <taxon>Aphanothecaceae</taxon>
        <taxon>Rippkaea</taxon>
        <taxon>Rippkaea orientalis</taxon>
    </lineage>
</organism>
<dbReference type="PANTHER" id="PTHR34133">
    <property type="entry name" value="OS07G0633000 PROTEIN"/>
    <property type="match status" value="1"/>
</dbReference>
<name>B7K100_RIPO1</name>
<reference evidence="2" key="1">
    <citation type="journal article" date="2011" name="MBio">
        <title>Novel metabolic attributes of the genus Cyanothece, comprising a group of unicellular nitrogen-fixing Cyanobacteria.</title>
        <authorList>
            <person name="Bandyopadhyay A."/>
            <person name="Elvitigala T."/>
            <person name="Welsh E."/>
            <person name="Stockel J."/>
            <person name="Liberton M."/>
            <person name="Min H."/>
            <person name="Sherman L.A."/>
            <person name="Pakrasi H.B."/>
        </authorList>
    </citation>
    <scope>NUCLEOTIDE SEQUENCE [LARGE SCALE GENOMIC DNA]</scope>
    <source>
        <strain evidence="2">PCC 8801</strain>
    </source>
</reference>
<dbReference type="HOGENOM" id="CLU_120364_0_0_3"/>
<dbReference type="InterPro" id="IPR018971">
    <property type="entry name" value="DUF1997"/>
</dbReference>
<dbReference type="Proteomes" id="UP000008204">
    <property type="component" value="Chromosome"/>
</dbReference>
<keyword evidence="2" id="KW-1185">Reference proteome</keyword>
<dbReference type="KEGG" id="cyp:PCC8801_1066"/>
<gene>
    <name evidence="1" type="ordered locus">PCC8801_1066</name>
</gene>
<dbReference type="EMBL" id="CP001287">
    <property type="protein sequence ID" value="ACK65141.1"/>
    <property type="molecule type" value="Genomic_DNA"/>
</dbReference>